<organism evidence="1 4">
    <name type="scientific">Paraburkholderia rhynchosiae</name>
    <dbReference type="NCBI Taxonomy" id="487049"/>
    <lineage>
        <taxon>Bacteria</taxon>
        <taxon>Pseudomonadati</taxon>
        <taxon>Pseudomonadota</taxon>
        <taxon>Betaproteobacteria</taxon>
        <taxon>Burkholderiales</taxon>
        <taxon>Burkholderiaceae</taxon>
        <taxon>Paraburkholderia</taxon>
    </lineage>
</organism>
<reference evidence="1 4" key="2">
    <citation type="submission" date="2020-04" db="EMBL/GenBank/DDBJ databases">
        <authorList>
            <person name="De Canck E."/>
        </authorList>
    </citation>
    <scope>NUCLEOTIDE SEQUENCE [LARGE SCALE GENOMIC DNA]</scope>
    <source>
        <strain evidence="1 4">LMG 27174</strain>
    </source>
</reference>
<dbReference type="EMBL" id="CADIJZ010000008">
    <property type="protein sequence ID" value="CAB3678118.1"/>
    <property type="molecule type" value="Genomic_DNA"/>
</dbReference>
<dbReference type="Proteomes" id="UP000235659">
    <property type="component" value="Unassembled WGS sequence"/>
</dbReference>
<evidence type="ECO:0000313" key="4">
    <source>
        <dbReference type="Proteomes" id="UP000494205"/>
    </source>
</evidence>
<dbReference type="EMBL" id="PNXY01000002">
    <property type="protein sequence ID" value="PMS33649.1"/>
    <property type="molecule type" value="Genomic_DNA"/>
</dbReference>
<sequence length="300" mass="33097">MNRSANRDPTRAQVITSYVDTFAALLREPIPLPDISQSTATPRSVDRTRPLALIVSPHPDDECLTGGLALRLQQEAGFEVLNVAATLGSNPGRRSERWNELCHACTRLDFALLDPAFDGRQPVTPARRRADPAGWARDVDRLAALFDDYRPRVVFCPHERDGSATHIGVHWLVHDALQHHAHAVWLAQTEFWGTLEQPNTLVELDSASVVTIIEALTCHRGEIARNPYHLRLMSWLADSVRRGGEAVFGAGMQPPSFAFGALYRLERWAGGRQTAVGRPMAIAAEDGLQPLFDQGMPPGP</sequence>
<gene>
    <name evidence="2" type="ORF">C0Z16_03520</name>
    <name evidence="1" type="ORF">LMG27174_02495</name>
</gene>
<evidence type="ECO:0000313" key="2">
    <source>
        <dbReference type="EMBL" id="PMS33649.1"/>
    </source>
</evidence>
<dbReference type="OrthoDB" id="116799at2"/>
<dbReference type="SUPFAM" id="SSF102588">
    <property type="entry name" value="LmbE-like"/>
    <property type="match status" value="1"/>
</dbReference>
<reference evidence="2 3" key="1">
    <citation type="submission" date="2018-01" db="EMBL/GenBank/DDBJ databases">
        <title>Whole genome analyses suggest that Burkholderia sensu lato contains two further novel genera in the rhizoxinica-symbiotica group Mycetohabitans gen. nov., and Trinickia gen. nov.: implications for the evolution of diazotrophy and nodulation in the Burkholderiaceae.</title>
        <authorList>
            <person name="Estrada-de los Santos P."/>
            <person name="Palmer M."/>
            <person name="Chavez-Ramirez B."/>
            <person name="Beukes C."/>
            <person name="Steenkamp E.T."/>
            <person name="Hirsch A.M."/>
            <person name="Manyaka P."/>
            <person name="Maluk M."/>
            <person name="Lafos M."/>
            <person name="Crook M."/>
            <person name="Gross E."/>
            <person name="Simon M.F."/>
            <person name="Bueno dos Reis Junior F."/>
            <person name="Poole P.S."/>
            <person name="Venter S.N."/>
            <person name="James E.K."/>
        </authorList>
    </citation>
    <scope>NUCLEOTIDE SEQUENCE [LARGE SCALE GENOMIC DNA]</scope>
    <source>
        <strain evidence="2 3">WSM 3937</strain>
    </source>
</reference>
<dbReference type="InterPro" id="IPR003737">
    <property type="entry name" value="GlcNAc_PI_deacetylase-related"/>
</dbReference>
<name>A0A2N7WW11_9BURK</name>
<evidence type="ECO:0000313" key="1">
    <source>
        <dbReference type="EMBL" id="CAB3678118.1"/>
    </source>
</evidence>
<dbReference type="InterPro" id="IPR024078">
    <property type="entry name" value="LmbE-like_dom_sf"/>
</dbReference>
<dbReference type="AlphaFoldDB" id="A0A2N7WW11"/>
<evidence type="ECO:0000313" key="3">
    <source>
        <dbReference type="Proteomes" id="UP000235659"/>
    </source>
</evidence>
<dbReference type="Pfam" id="PF02585">
    <property type="entry name" value="PIG-L"/>
    <property type="match status" value="1"/>
</dbReference>
<dbReference type="RefSeq" id="WP_102630828.1">
    <property type="nucleotide sequence ID" value="NZ_CADIJZ010000008.1"/>
</dbReference>
<proteinExistence type="predicted"/>
<keyword evidence="3" id="KW-1185">Reference proteome</keyword>
<accession>A0A2N7WW11</accession>
<protein>
    <submittedName>
        <fullName evidence="2">PIG-L family deacetylase</fullName>
    </submittedName>
</protein>
<dbReference type="Gene3D" id="3.40.50.10320">
    <property type="entry name" value="LmbE-like"/>
    <property type="match status" value="1"/>
</dbReference>
<dbReference type="Proteomes" id="UP000494205">
    <property type="component" value="Unassembled WGS sequence"/>
</dbReference>